<comment type="caution">
    <text evidence="2">The sequence shown here is derived from an EMBL/GenBank/DDBJ whole genome shotgun (WGS) entry which is preliminary data.</text>
</comment>
<reference evidence="2 3" key="1">
    <citation type="submission" date="2024-02" db="EMBL/GenBank/DDBJ databases">
        <title>A draft genome for the cacao thread blight pathogen Marasmius crinis-equi.</title>
        <authorList>
            <person name="Cohen S.P."/>
            <person name="Baruah I.K."/>
            <person name="Amoako-Attah I."/>
            <person name="Bukari Y."/>
            <person name="Meinhardt L.W."/>
            <person name="Bailey B.A."/>
        </authorList>
    </citation>
    <scope>NUCLEOTIDE SEQUENCE [LARGE SCALE GENOMIC DNA]</scope>
    <source>
        <strain evidence="2 3">GH-76</strain>
    </source>
</reference>
<accession>A0ABR3ELP0</accession>
<dbReference type="Proteomes" id="UP001465976">
    <property type="component" value="Unassembled WGS sequence"/>
</dbReference>
<evidence type="ECO:0000313" key="3">
    <source>
        <dbReference type="Proteomes" id="UP001465976"/>
    </source>
</evidence>
<evidence type="ECO:0000313" key="2">
    <source>
        <dbReference type="EMBL" id="KAL0563768.1"/>
    </source>
</evidence>
<protein>
    <recommendedName>
        <fullName evidence="4">ER membrane protein complex subunit 10</fullName>
    </recommendedName>
</protein>
<feature type="chain" id="PRO_5046342356" description="ER membrane protein complex subunit 10" evidence="1">
    <location>
        <begin position="17"/>
        <end position="219"/>
    </location>
</feature>
<dbReference type="EMBL" id="JBAHYK010003220">
    <property type="protein sequence ID" value="KAL0563768.1"/>
    <property type="molecule type" value="Genomic_DNA"/>
</dbReference>
<proteinExistence type="predicted"/>
<evidence type="ECO:0008006" key="4">
    <source>
        <dbReference type="Google" id="ProtNLM"/>
    </source>
</evidence>
<dbReference type="Pfam" id="PF21203">
    <property type="entry name" value="ECM10"/>
    <property type="match status" value="1"/>
</dbReference>
<name>A0ABR3ELP0_9AGAR</name>
<organism evidence="2 3">
    <name type="scientific">Marasmius crinis-equi</name>
    <dbReference type="NCBI Taxonomy" id="585013"/>
    <lineage>
        <taxon>Eukaryota</taxon>
        <taxon>Fungi</taxon>
        <taxon>Dikarya</taxon>
        <taxon>Basidiomycota</taxon>
        <taxon>Agaricomycotina</taxon>
        <taxon>Agaricomycetes</taxon>
        <taxon>Agaricomycetidae</taxon>
        <taxon>Agaricales</taxon>
        <taxon>Marasmiineae</taxon>
        <taxon>Marasmiaceae</taxon>
        <taxon>Marasmius</taxon>
    </lineage>
</organism>
<keyword evidence="1" id="KW-0732">Signal</keyword>
<sequence>MFLPLGLFLLPLAVTAHQVNVYHRLHIPNGPQSDFSQRGAIAIEEIQSPTYQASESSPQHFTQFASVLKDTTKQDSEHALYQVALEHNGNWDISSVKWCHLPQITSETLILHTNEASSEPYGIDYFVSPIPHDGACPANSPASPSLDHLANLNTTVLVRTPRLPPLPELRVPPPLTPEGKPVEPVPEKSFIQKYWMYIAAALIALMVSGGPPDESQQAR</sequence>
<gene>
    <name evidence="2" type="ORF">V5O48_018295</name>
</gene>
<dbReference type="CDD" id="cd22209">
    <property type="entry name" value="EMC10"/>
    <property type="match status" value="1"/>
</dbReference>
<evidence type="ECO:0000256" key="1">
    <source>
        <dbReference type="SAM" id="SignalP"/>
    </source>
</evidence>
<feature type="signal peptide" evidence="1">
    <location>
        <begin position="1"/>
        <end position="16"/>
    </location>
</feature>
<keyword evidence="3" id="KW-1185">Reference proteome</keyword>